<reference evidence="2 3" key="1">
    <citation type="submission" date="2018-04" db="EMBL/GenBank/DDBJ databases">
        <title>Genomic Encyclopedia of Type Strains, Phase IV (KMG-IV): sequencing the most valuable type-strain genomes for metagenomic binning, comparative biology and taxonomic classification.</title>
        <authorList>
            <person name="Goeker M."/>
        </authorList>
    </citation>
    <scope>NUCLEOTIDE SEQUENCE [LARGE SCALE GENOMIC DNA]</scope>
    <source>
        <strain evidence="2 3">DSM 7138</strain>
    </source>
</reference>
<dbReference type="Proteomes" id="UP000241247">
    <property type="component" value="Unassembled WGS sequence"/>
</dbReference>
<gene>
    <name evidence="2" type="ORF">C7449_104286</name>
</gene>
<dbReference type="AlphaFoldDB" id="A0A2T5B8H4"/>
<name>A0A2T5B8H4_MYCDI</name>
<dbReference type="RefSeq" id="WP_108003203.1">
    <property type="nucleotide sequence ID" value="NZ_JBHEEX010000017.1"/>
</dbReference>
<evidence type="ECO:0000313" key="2">
    <source>
        <dbReference type="EMBL" id="PTM95213.1"/>
    </source>
</evidence>
<protein>
    <submittedName>
        <fullName evidence="2">Uncharacterized protein (DUF1800 family)</fullName>
    </submittedName>
</protein>
<keyword evidence="3" id="KW-1185">Reference proteome</keyword>
<evidence type="ECO:0000256" key="1">
    <source>
        <dbReference type="SAM" id="MobiDB-lite"/>
    </source>
</evidence>
<dbReference type="InterPro" id="IPR014917">
    <property type="entry name" value="DUF1800"/>
</dbReference>
<organism evidence="2 3">
    <name type="scientific">Mycoplana dimorpha</name>
    <dbReference type="NCBI Taxonomy" id="28320"/>
    <lineage>
        <taxon>Bacteria</taxon>
        <taxon>Pseudomonadati</taxon>
        <taxon>Pseudomonadota</taxon>
        <taxon>Alphaproteobacteria</taxon>
        <taxon>Hyphomicrobiales</taxon>
        <taxon>Rhizobiaceae</taxon>
        <taxon>Mycoplana</taxon>
    </lineage>
</organism>
<comment type="caution">
    <text evidence="2">The sequence shown here is derived from an EMBL/GenBank/DDBJ whole genome shotgun (WGS) entry which is preliminary data.</text>
</comment>
<evidence type="ECO:0000313" key="3">
    <source>
        <dbReference type="Proteomes" id="UP000241247"/>
    </source>
</evidence>
<sequence length="554" mass="58626">MSSAAIAASGTPAESAASTLATIAAHRFGYGVRPGEAPAADAAALIAQVRRGVAEACPFPYDGIAGRRASFAQFRALSEAQRQARRDGTVRLVGDRPVNPVQIGLAAAFLRDQHLKVQHAAASPNGFFERLASFWFNHFAVSAAKNPNMRLLVGLYEAEALRPNLAGSFTPLLQAAVLHPAMLAYLDQSQSIGPDSPVGLDRGRGLNENLARELIELHTMGAGSGYSQQDVRAAALVLTGLDYNSWAFETTFRENRAEPGVHRVLGRDYGGPERRYGDVTALLADLSGMEATRRHICRKLVVHFIADDPPPEVVEAMVATWTASDGNLLSVYRTMLEHPRSWEQAGQKARQPLDFVVASLRALDVPTEALAPLPANSAGAPAMETDPAQMAETPPGEADRAGEIAPPITAGSGSGMADPQTVPGAVNMAAPPMTVAGGAGAVMAPTEDGRVPIRANPFSVAALQALGQPLWRPPSPAGWDEGLSAWITASQLTQRIGWSHRLVARFGGDQDPRALLGTVLADAARDDTIEVVTRAPSRQAGLALLLGSPEFNRR</sequence>
<feature type="region of interest" description="Disordered" evidence="1">
    <location>
        <begin position="374"/>
        <end position="418"/>
    </location>
</feature>
<proteinExistence type="predicted"/>
<dbReference type="EMBL" id="PZZZ01000004">
    <property type="protein sequence ID" value="PTM95213.1"/>
    <property type="molecule type" value="Genomic_DNA"/>
</dbReference>
<dbReference type="OrthoDB" id="9772295at2"/>
<dbReference type="Pfam" id="PF08811">
    <property type="entry name" value="DUF1800"/>
    <property type="match status" value="1"/>
</dbReference>
<accession>A0A2T5B8H4</accession>